<dbReference type="InterPro" id="IPR016181">
    <property type="entry name" value="Acyl_CoA_acyltransferase"/>
</dbReference>
<dbReference type="Proteomes" id="UP000244755">
    <property type="component" value="Chromosome 1"/>
</dbReference>
<accession>A0A2R4WS62</accession>
<dbReference type="SUPFAM" id="SSF55729">
    <property type="entry name" value="Acyl-CoA N-acyltransferases (Nat)"/>
    <property type="match status" value="1"/>
</dbReference>
<gene>
    <name evidence="2" type="ORF">DA075_28815</name>
</gene>
<dbReference type="EMBL" id="CP028843">
    <property type="protein sequence ID" value="AWB24381.1"/>
    <property type="molecule type" value="Genomic_DNA"/>
</dbReference>
<dbReference type="GO" id="GO:0016747">
    <property type="term" value="F:acyltransferase activity, transferring groups other than amino-acyl groups"/>
    <property type="evidence" value="ECO:0007669"/>
    <property type="project" value="InterPro"/>
</dbReference>
<dbReference type="CDD" id="cd04301">
    <property type="entry name" value="NAT_SF"/>
    <property type="match status" value="1"/>
</dbReference>
<feature type="domain" description="N-acetyltransferase" evidence="1">
    <location>
        <begin position="18"/>
        <end position="168"/>
    </location>
</feature>
<evidence type="ECO:0000259" key="1">
    <source>
        <dbReference type="PROSITE" id="PS51186"/>
    </source>
</evidence>
<keyword evidence="3" id="KW-1185">Reference proteome</keyword>
<protein>
    <submittedName>
        <fullName evidence="2">N-acetyltransferase</fullName>
    </submittedName>
</protein>
<evidence type="ECO:0000313" key="2">
    <source>
        <dbReference type="EMBL" id="AWB24381.1"/>
    </source>
</evidence>
<dbReference type="RefSeq" id="WP_099956120.1">
    <property type="nucleotide sequence ID" value="NZ_CP028843.1"/>
</dbReference>
<dbReference type="InterPro" id="IPR000182">
    <property type="entry name" value="GNAT_dom"/>
</dbReference>
<dbReference type="PROSITE" id="PS51186">
    <property type="entry name" value="GNAT"/>
    <property type="match status" value="1"/>
</dbReference>
<dbReference type="OrthoDB" id="7843527at2"/>
<dbReference type="Pfam" id="PF00583">
    <property type="entry name" value="Acetyltransf_1"/>
    <property type="match status" value="1"/>
</dbReference>
<proteinExistence type="predicted"/>
<name>A0A2R4WS62_9HYPH</name>
<evidence type="ECO:0000313" key="3">
    <source>
        <dbReference type="Proteomes" id="UP000244755"/>
    </source>
</evidence>
<reference evidence="2 3" key="1">
    <citation type="submission" date="2018-04" db="EMBL/GenBank/DDBJ databases">
        <title>Methylobacterium sp. PR1016A genome.</title>
        <authorList>
            <person name="Park W."/>
        </authorList>
    </citation>
    <scope>NUCLEOTIDE SEQUENCE [LARGE SCALE GENOMIC DNA]</scope>
    <source>
        <strain evidence="2 3">PR1016A</strain>
    </source>
</reference>
<dbReference type="AlphaFoldDB" id="A0A2R4WS62"/>
<dbReference type="KEGG" id="mee:DA075_28815"/>
<keyword evidence="2" id="KW-0808">Transferase</keyword>
<organism evidence="2 3">
    <name type="scientific">Methylobacterium currus</name>
    <dbReference type="NCBI Taxonomy" id="2051553"/>
    <lineage>
        <taxon>Bacteria</taxon>
        <taxon>Pseudomonadati</taxon>
        <taxon>Pseudomonadota</taxon>
        <taxon>Alphaproteobacteria</taxon>
        <taxon>Hyphomicrobiales</taxon>
        <taxon>Methylobacteriaceae</taxon>
        <taxon>Methylobacterium</taxon>
    </lineage>
</organism>
<dbReference type="Gene3D" id="3.40.630.30">
    <property type="match status" value="1"/>
</dbReference>
<sequence>MPDTPLPADTQIRRPAGIQVRRLWSSDRNAVVSLFQSLDPDSRFDRFMGTVSEARAAAYASHAVAAEGQIFGAFTDGVLRGVGELRPAGTTAEAEIAFAVAPGHRGRGLGAALGARLAEAARNGGTRRLHLRCLPGNRRMRALAQRLGAELRLGGQEVHAVLALSPPTMFSLWREGVDGLFDVAAAASAACSAAWPVMTVV</sequence>